<gene>
    <name evidence="2" type="ORF">PFY00_05170</name>
</gene>
<dbReference type="Proteomes" id="UP001210720">
    <property type="component" value="Unassembled WGS sequence"/>
</dbReference>
<name>A0ABT4XQ88_9RHOB</name>
<keyword evidence="3" id="KW-1185">Reference proteome</keyword>
<feature type="transmembrane region" description="Helical" evidence="1">
    <location>
        <begin position="21"/>
        <end position="43"/>
    </location>
</feature>
<protein>
    <submittedName>
        <fullName evidence="2">DNA repair protein</fullName>
    </submittedName>
</protein>
<evidence type="ECO:0000313" key="2">
    <source>
        <dbReference type="EMBL" id="MDA7424107.1"/>
    </source>
</evidence>
<feature type="transmembrane region" description="Helical" evidence="1">
    <location>
        <begin position="55"/>
        <end position="79"/>
    </location>
</feature>
<reference evidence="2 3" key="1">
    <citation type="submission" date="2023-01" db="EMBL/GenBank/DDBJ databases">
        <title>Thalassococcus onchidii sp. nov., isolated from a marine invertebrate from the South China Sea.</title>
        <authorList>
            <person name="Xu S."/>
            <person name="Liu Z."/>
            <person name="Xu Y."/>
        </authorList>
    </citation>
    <scope>NUCLEOTIDE SEQUENCE [LARGE SCALE GENOMIC DNA]</scope>
    <source>
        <strain evidence="2 3">KCTC 32084</strain>
    </source>
</reference>
<keyword evidence="1" id="KW-0472">Membrane</keyword>
<organism evidence="2 3">
    <name type="scientific">Thalassococcus lentus</name>
    <dbReference type="NCBI Taxonomy" id="1210524"/>
    <lineage>
        <taxon>Bacteria</taxon>
        <taxon>Pseudomonadati</taxon>
        <taxon>Pseudomonadota</taxon>
        <taxon>Alphaproteobacteria</taxon>
        <taxon>Rhodobacterales</taxon>
        <taxon>Roseobacteraceae</taxon>
        <taxon>Thalassococcus</taxon>
    </lineage>
</organism>
<comment type="caution">
    <text evidence="2">The sequence shown here is derived from an EMBL/GenBank/DDBJ whole genome shotgun (WGS) entry which is preliminary data.</text>
</comment>
<sequence>MFHSTRSGLRLLQLAMQQITLVSITLFAAALTAYTLACAFGIAPWLTLPLTIGETLYPLAGIVIQLAVTLLAVGLCFFLPTNARIMALENSHRRFHMGMRDVARAYHAAHASDREGNFKIKGEFDSIRERIAFLRDHPDLSELEPSVLELAAQMSHVSTELAQTYSDDNLSRARDFLIARQQEIETFNERIEKAKAMALEIRQWSESVEMEEAVVASQLERLREELSDILPELLQAKDARSAQTDEILVAEEHGDALEASDLSNIRKLEPRAAE</sequence>
<dbReference type="EMBL" id="JAQIOY010000002">
    <property type="protein sequence ID" value="MDA7424107.1"/>
    <property type="molecule type" value="Genomic_DNA"/>
</dbReference>
<accession>A0ABT4XQ88</accession>
<evidence type="ECO:0000256" key="1">
    <source>
        <dbReference type="SAM" id="Phobius"/>
    </source>
</evidence>
<proteinExistence type="predicted"/>
<dbReference type="RefSeq" id="WP_271431472.1">
    <property type="nucleotide sequence ID" value="NZ_JAQIOY010000002.1"/>
</dbReference>
<keyword evidence="1" id="KW-0812">Transmembrane</keyword>
<evidence type="ECO:0000313" key="3">
    <source>
        <dbReference type="Proteomes" id="UP001210720"/>
    </source>
</evidence>
<keyword evidence="1" id="KW-1133">Transmembrane helix</keyword>